<dbReference type="GO" id="GO:0016705">
    <property type="term" value="F:oxidoreductase activity, acting on paired donors, with incorporation or reduction of molecular oxygen"/>
    <property type="evidence" value="ECO:0007669"/>
    <property type="project" value="InterPro"/>
</dbReference>
<evidence type="ECO:0000313" key="7">
    <source>
        <dbReference type="EMBL" id="ROR73077.1"/>
    </source>
</evidence>
<evidence type="ECO:0000256" key="3">
    <source>
        <dbReference type="ARBA" id="ARBA00022630"/>
    </source>
</evidence>
<dbReference type="Pfam" id="PF00296">
    <property type="entry name" value="Bac_luciferase"/>
    <property type="match status" value="1"/>
</dbReference>
<dbReference type="RefSeq" id="WP_123303544.1">
    <property type="nucleotide sequence ID" value="NZ_RKHK01000001.1"/>
</dbReference>
<evidence type="ECO:0000259" key="6">
    <source>
        <dbReference type="PROSITE" id="PS51387"/>
    </source>
</evidence>
<gene>
    <name evidence="7" type="ORF">EDD31_1443</name>
</gene>
<dbReference type="EMBL" id="RKHK01000001">
    <property type="protein sequence ID" value="ROR73077.1"/>
    <property type="molecule type" value="Genomic_DNA"/>
</dbReference>
<accession>A0A3N2BCU9</accession>
<dbReference type="Gene3D" id="3.30.43.10">
    <property type="entry name" value="Uridine Diphospho-n-acetylenolpyruvylglucosamine Reductase, domain 2"/>
    <property type="match status" value="1"/>
</dbReference>
<sequence length="755" mass="80418">MTDYGHDLTFGAFITPTASNPQEPVRLAQAAEAAGLDLVTFQDHPYNAQFVDTWTLMSWVAAATERVTVAGNVLNLPLRPPAVLARAAASLDLLSSGRVAMGLGAGGMWDAIVTMGAQRLTPGESIDSLSEAIDVMRELWNTRQRGMVRLDGEHHQVVGARRGPAPAHDIPIWIGAYKPRMLRLTARKGDGWLPSLPYLKDGDLERGNRIIDEAAEEAGRHPAQIRRMLNIGGAILPSPQGQLQGPVDQWIDELTEFAIEHGVATFIAMGDDPTLLATFGEEIAPAVRENVAAERRRAGTVPAEARRGTAALSLRREHIDYDAIPASLLARAVEPGDKEYDTVRHNYLRSGAPGLVLRPRNAEEVREALLFARRQPVPLAVRSAGHGISGRSTNDGGIVIDVGALDGIELLDEDASLVRAGAGATWGQIAGVLTPRGRAITSGDYGGVGVGGLATTGGIGLLGRRQGLTIDRVRAYEVVTADGELVRASAEENTGLYWAMRGAGGNFGIVTAVELEPGEVGNVIHSVMTLSAQDPVALLQHWGAVLEGAPRELTSNLFLGGNTAQGMTAQLMTVWANEDSETAMPWLEQLAGAGQLLSHQGYVMPYSSVVQAADAHHTGGGDPYSRSGLLTHLDTDTARAISRLAESGASNVIAIRATGGAAADVDPQATAYAHRHQNFSLAAMGGSADRLNSVWDTLILPAQDGSYLSFSSDTRPERLSEAFPEPTLGRLRRLKHEWDPDNVFNANFPIAPELS</sequence>
<evidence type="ECO:0000256" key="4">
    <source>
        <dbReference type="ARBA" id="ARBA00022827"/>
    </source>
</evidence>
<protein>
    <submittedName>
        <fullName evidence="7">FAD/FMN-containing dehydrogenase</fullName>
    </submittedName>
</protein>
<reference evidence="7 8" key="1">
    <citation type="submission" date="2018-11" db="EMBL/GenBank/DDBJ databases">
        <title>Sequencing the genomes of 1000 actinobacteria strains.</title>
        <authorList>
            <person name="Klenk H.-P."/>
        </authorList>
    </citation>
    <scope>NUCLEOTIDE SEQUENCE [LARGE SCALE GENOMIC DNA]</scope>
    <source>
        <strain evidence="7 8">DSM 11294</strain>
    </source>
</reference>
<comment type="caution">
    <text evidence="7">The sequence shown here is derived from an EMBL/GenBank/DDBJ whole genome shotgun (WGS) entry which is preliminary data.</text>
</comment>
<dbReference type="Gene3D" id="3.20.20.30">
    <property type="entry name" value="Luciferase-like domain"/>
    <property type="match status" value="1"/>
</dbReference>
<evidence type="ECO:0000256" key="1">
    <source>
        <dbReference type="ARBA" id="ARBA00001974"/>
    </source>
</evidence>
<dbReference type="InterPro" id="IPR012951">
    <property type="entry name" value="BBE"/>
</dbReference>
<dbReference type="GO" id="GO:0071949">
    <property type="term" value="F:FAD binding"/>
    <property type="evidence" value="ECO:0007669"/>
    <property type="project" value="InterPro"/>
</dbReference>
<dbReference type="InterPro" id="IPR006094">
    <property type="entry name" value="Oxid_FAD_bind_N"/>
</dbReference>
<organism evidence="7 8">
    <name type="scientific">Bogoriella caseilytica</name>
    <dbReference type="NCBI Taxonomy" id="56055"/>
    <lineage>
        <taxon>Bacteria</taxon>
        <taxon>Bacillati</taxon>
        <taxon>Actinomycetota</taxon>
        <taxon>Actinomycetes</taxon>
        <taxon>Micrococcales</taxon>
        <taxon>Bogoriellaceae</taxon>
        <taxon>Bogoriella</taxon>
    </lineage>
</organism>
<dbReference type="PANTHER" id="PTHR42973">
    <property type="entry name" value="BINDING OXIDOREDUCTASE, PUTATIVE (AFU_ORTHOLOGUE AFUA_1G17690)-RELATED"/>
    <property type="match status" value="1"/>
</dbReference>
<comment type="similarity">
    <text evidence="2">Belongs to the oxygen-dependent FAD-linked oxidoreductase family.</text>
</comment>
<dbReference type="Gene3D" id="3.40.462.20">
    <property type="match status" value="1"/>
</dbReference>
<feature type="domain" description="FAD-binding PCMH-type" evidence="6">
    <location>
        <begin position="348"/>
        <end position="520"/>
    </location>
</feature>
<dbReference type="PANTHER" id="PTHR42973:SF39">
    <property type="entry name" value="FAD-BINDING PCMH-TYPE DOMAIN-CONTAINING PROTEIN"/>
    <property type="match status" value="1"/>
</dbReference>
<dbReference type="PROSITE" id="PS51387">
    <property type="entry name" value="FAD_PCMH"/>
    <property type="match status" value="1"/>
</dbReference>
<dbReference type="CDD" id="cd01097">
    <property type="entry name" value="Tetrahydromethanopterin_reductase"/>
    <property type="match status" value="1"/>
</dbReference>
<dbReference type="InterPro" id="IPR036318">
    <property type="entry name" value="FAD-bd_PCMH-like_sf"/>
</dbReference>
<dbReference type="AlphaFoldDB" id="A0A3N2BCU9"/>
<dbReference type="InterPro" id="IPR016169">
    <property type="entry name" value="FAD-bd_PCMH_sub2"/>
</dbReference>
<dbReference type="InterPro" id="IPR016167">
    <property type="entry name" value="FAD-bd_PCMH_sub1"/>
</dbReference>
<dbReference type="OrthoDB" id="9775082at2"/>
<dbReference type="InterPro" id="IPR036661">
    <property type="entry name" value="Luciferase-like_sf"/>
</dbReference>
<keyword evidence="5" id="KW-0560">Oxidoreductase</keyword>
<dbReference type="Proteomes" id="UP000280668">
    <property type="component" value="Unassembled WGS sequence"/>
</dbReference>
<dbReference type="SUPFAM" id="SSF56176">
    <property type="entry name" value="FAD-binding/transporter-associated domain-like"/>
    <property type="match status" value="1"/>
</dbReference>
<dbReference type="InterPro" id="IPR050416">
    <property type="entry name" value="FAD-linked_Oxidoreductase"/>
</dbReference>
<dbReference type="InterPro" id="IPR011251">
    <property type="entry name" value="Luciferase-like_dom"/>
</dbReference>
<keyword evidence="3" id="KW-0285">Flavoprotein</keyword>
<dbReference type="InterPro" id="IPR016166">
    <property type="entry name" value="FAD-bd_PCMH"/>
</dbReference>
<comment type="cofactor">
    <cofactor evidence="1">
        <name>FAD</name>
        <dbReference type="ChEBI" id="CHEBI:57692"/>
    </cofactor>
</comment>
<dbReference type="SUPFAM" id="SSF51679">
    <property type="entry name" value="Bacterial luciferase-like"/>
    <property type="match status" value="1"/>
</dbReference>
<evidence type="ECO:0000256" key="5">
    <source>
        <dbReference type="ARBA" id="ARBA00023002"/>
    </source>
</evidence>
<keyword evidence="8" id="KW-1185">Reference proteome</keyword>
<name>A0A3N2BCU9_9MICO</name>
<proteinExistence type="inferred from homology"/>
<evidence type="ECO:0000256" key="2">
    <source>
        <dbReference type="ARBA" id="ARBA00005466"/>
    </source>
</evidence>
<keyword evidence="4" id="KW-0274">FAD</keyword>
<dbReference type="Pfam" id="PF01565">
    <property type="entry name" value="FAD_binding_4"/>
    <property type="match status" value="1"/>
</dbReference>
<dbReference type="Pfam" id="PF08031">
    <property type="entry name" value="BBE"/>
    <property type="match status" value="1"/>
</dbReference>
<evidence type="ECO:0000313" key="8">
    <source>
        <dbReference type="Proteomes" id="UP000280668"/>
    </source>
</evidence>
<dbReference type="Gene3D" id="3.30.465.10">
    <property type="match status" value="1"/>
</dbReference>